<dbReference type="Proteomes" id="UP000196531">
    <property type="component" value="Unassembled WGS sequence"/>
</dbReference>
<name>A0A1Y5F6A4_9BACT</name>
<evidence type="ECO:0000313" key="3">
    <source>
        <dbReference type="Proteomes" id="UP000196531"/>
    </source>
</evidence>
<evidence type="ECO:0000259" key="1">
    <source>
        <dbReference type="Pfam" id="PF05099"/>
    </source>
</evidence>
<dbReference type="InterPro" id="IPR007791">
    <property type="entry name" value="DjlA_N"/>
</dbReference>
<organism evidence="2 3">
    <name type="scientific">Halobacteriovorax marinus</name>
    <dbReference type="NCBI Taxonomy" id="97084"/>
    <lineage>
        <taxon>Bacteria</taxon>
        <taxon>Pseudomonadati</taxon>
        <taxon>Bdellovibrionota</taxon>
        <taxon>Bacteriovoracia</taxon>
        <taxon>Bacteriovoracales</taxon>
        <taxon>Halobacteriovoraceae</taxon>
        <taxon>Halobacteriovorax</taxon>
    </lineage>
</organism>
<sequence>MSFWDIFNTKQESKRLTNLQQSIIEHFPTMDEEKRILLASLAALCARVAYVDFNVCEKEQEAIEKALEKWMELPEDQAKFIAEIAVLEVKELAGLDARKYCTTLNDFLDNTKKMHILETLFQVSAADDHVEAKESEEIRVIATGLLLEHKHFVAARATVAKFIGALNK</sequence>
<comment type="caution">
    <text evidence="2">The sequence shown here is derived from an EMBL/GenBank/DDBJ whole genome shotgun (WGS) entry which is preliminary data.</text>
</comment>
<evidence type="ECO:0000313" key="2">
    <source>
        <dbReference type="EMBL" id="OUR96426.1"/>
    </source>
</evidence>
<dbReference type="Gene3D" id="1.10.3680.10">
    <property type="entry name" value="TerB-like"/>
    <property type="match status" value="1"/>
</dbReference>
<dbReference type="EMBL" id="MAAO01000006">
    <property type="protein sequence ID" value="OUR96426.1"/>
    <property type="molecule type" value="Genomic_DNA"/>
</dbReference>
<gene>
    <name evidence="2" type="ORF">A9Q84_08725</name>
</gene>
<proteinExistence type="predicted"/>
<dbReference type="AlphaFoldDB" id="A0A1Y5F6A4"/>
<reference evidence="3" key="1">
    <citation type="journal article" date="2017" name="Proc. Natl. Acad. Sci. U.S.A.">
        <title>Simulation of Deepwater Horizon oil plume reveals substrate specialization within a complex community of hydrocarbon-degraders.</title>
        <authorList>
            <person name="Hu P."/>
            <person name="Dubinsky E.A."/>
            <person name="Probst A.J."/>
            <person name="Wang J."/>
            <person name="Sieber C.M.K."/>
            <person name="Tom L.M."/>
            <person name="Gardinali P."/>
            <person name="Banfield J.F."/>
            <person name="Atlas R.M."/>
            <person name="Andersen G.L."/>
        </authorList>
    </citation>
    <scope>NUCLEOTIDE SEQUENCE [LARGE SCALE GENOMIC DNA]</scope>
</reference>
<accession>A0A1Y5F6A4</accession>
<dbReference type="InterPro" id="IPR029024">
    <property type="entry name" value="TerB-like"/>
</dbReference>
<dbReference type="SUPFAM" id="SSF158682">
    <property type="entry name" value="TerB-like"/>
    <property type="match status" value="1"/>
</dbReference>
<dbReference type="Pfam" id="PF05099">
    <property type="entry name" value="TerB"/>
    <property type="match status" value="1"/>
</dbReference>
<feature type="domain" description="Co-chaperone DjlA N-terminal" evidence="1">
    <location>
        <begin position="41"/>
        <end position="157"/>
    </location>
</feature>
<protein>
    <recommendedName>
        <fullName evidence="1">Co-chaperone DjlA N-terminal domain-containing protein</fullName>
    </recommendedName>
</protein>